<feature type="compositionally biased region" description="Pro residues" evidence="1">
    <location>
        <begin position="239"/>
        <end position="256"/>
    </location>
</feature>
<proteinExistence type="predicted"/>
<dbReference type="AlphaFoldDB" id="A0A6G1JJ90"/>
<protein>
    <submittedName>
        <fullName evidence="2">Uncharacterized protein</fullName>
    </submittedName>
</protein>
<organism evidence="2 3">
    <name type="scientific">Lentithecium fluviatile CBS 122367</name>
    <dbReference type="NCBI Taxonomy" id="1168545"/>
    <lineage>
        <taxon>Eukaryota</taxon>
        <taxon>Fungi</taxon>
        <taxon>Dikarya</taxon>
        <taxon>Ascomycota</taxon>
        <taxon>Pezizomycotina</taxon>
        <taxon>Dothideomycetes</taxon>
        <taxon>Pleosporomycetidae</taxon>
        <taxon>Pleosporales</taxon>
        <taxon>Massarineae</taxon>
        <taxon>Lentitheciaceae</taxon>
        <taxon>Lentithecium</taxon>
    </lineage>
</organism>
<gene>
    <name evidence="2" type="ORF">K458DRAFT_399638</name>
</gene>
<feature type="region of interest" description="Disordered" evidence="1">
    <location>
        <begin position="68"/>
        <end position="333"/>
    </location>
</feature>
<reference evidence="2" key="1">
    <citation type="journal article" date="2020" name="Stud. Mycol.">
        <title>101 Dothideomycetes genomes: a test case for predicting lifestyles and emergence of pathogens.</title>
        <authorList>
            <person name="Haridas S."/>
            <person name="Albert R."/>
            <person name="Binder M."/>
            <person name="Bloem J."/>
            <person name="Labutti K."/>
            <person name="Salamov A."/>
            <person name="Andreopoulos B."/>
            <person name="Baker S."/>
            <person name="Barry K."/>
            <person name="Bills G."/>
            <person name="Bluhm B."/>
            <person name="Cannon C."/>
            <person name="Castanera R."/>
            <person name="Culley D."/>
            <person name="Daum C."/>
            <person name="Ezra D."/>
            <person name="Gonzalez J."/>
            <person name="Henrissat B."/>
            <person name="Kuo A."/>
            <person name="Liang C."/>
            <person name="Lipzen A."/>
            <person name="Lutzoni F."/>
            <person name="Magnuson J."/>
            <person name="Mondo S."/>
            <person name="Nolan M."/>
            <person name="Ohm R."/>
            <person name="Pangilinan J."/>
            <person name="Park H.-J."/>
            <person name="Ramirez L."/>
            <person name="Alfaro M."/>
            <person name="Sun H."/>
            <person name="Tritt A."/>
            <person name="Yoshinaga Y."/>
            <person name="Zwiers L.-H."/>
            <person name="Turgeon B."/>
            <person name="Goodwin S."/>
            <person name="Spatafora J."/>
            <person name="Crous P."/>
            <person name="Grigoriev I."/>
        </authorList>
    </citation>
    <scope>NUCLEOTIDE SEQUENCE</scope>
    <source>
        <strain evidence="2">CBS 122367</strain>
    </source>
</reference>
<evidence type="ECO:0000313" key="2">
    <source>
        <dbReference type="EMBL" id="KAF2690290.1"/>
    </source>
</evidence>
<accession>A0A6G1JJ90</accession>
<feature type="compositionally biased region" description="Basic and acidic residues" evidence="1">
    <location>
        <begin position="70"/>
        <end position="81"/>
    </location>
</feature>
<evidence type="ECO:0000256" key="1">
    <source>
        <dbReference type="SAM" id="MobiDB-lite"/>
    </source>
</evidence>
<name>A0A6G1JJ90_9PLEO</name>
<feature type="compositionally biased region" description="Low complexity" evidence="1">
    <location>
        <begin position="123"/>
        <end position="176"/>
    </location>
</feature>
<feature type="compositionally biased region" description="Low complexity" evidence="1">
    <location>
        <begin position="195"/>
        <end position="208"/>
    </location>
</feature>
<dbReference type="EMBL" id="MU005571">
    <property type="protein sequence ID" value="KAF2690290.1"/>
    <property type="molecule type" value="Genomic_DNA"/>
</dbReference>
<sequence>MNSSTRLYERLGQIPQDPEDPESMDDLVVYGYDLQPALQQWLWPTDGTQRDFASLQVVFGRGDEYFASDKNGKLEYKEPEVKPPPPEDLEEKPVLRRARTSVSFFRPLPSATKQQVPPPLESPPSSRRSSAASRESSSRPPSMSFSSRTMSDASLNSLSLSESAYSTTTTIPSRPTSDADIKPIDPVRVEADNGPRTASPTSAPTRSTSTRKLRPLSMSLKSGSFPRISEGTRLQFPDVTPPPPVPSLPLPTPPISTPSRPRRTSSPARQRTPQPFYTQQASEHCTCGYHPPPAPPRPAYADASVQTSPLPSPPRTALRLDTTPSTISNANFNSFPQSYQSYSSASSSALDIQTPQDVYYEEPASNGPFFMGRMMDYFSKPGYQLGDSLANSYAYSQQVYEYEELRRWEEANGRG</sequence>
<dbReference type="OrthoDB" id="4120989at2759"/>
<feature type="compositionally biased region" description="Basic and acidic residues" evidence="1">
    <location>
        <begin position="177"/>
        <end position="193"/>
    </location>
</feature>
<keyword evidence="3" id="KW-1185">Reference proteome</keyword>
<feature type="compositionally biased region" description="Low complexity" evidence="1">
    <location>
        <begin position="264"/>
        <end position="273"/>
    </location>
</feature>
<feature type="region of interest" description="Disordered" evidence="1">
    <location>
        <begin position="1"/>
        <end position="23"/>
    </location>
</feature>
<dbReference type="Proteomes" id="UP000799291">
    <property type="component" value="Unassembled WGS sequence"/>
</dbReference>
<feature type="compositionally biased region" description="Polar residues" evidence="1">
    <location>
        <begin position="322"/>
        <end position="333"/>
    </location>
</feature>
<evidence type="ECO:0000313" key="3">
    <source>
        <dbReference type="Proteomes" id="UP000799291"/>
    </source>
</evidence>